<evidence type="ECO:0000313" key="3">
    <source>
        <dbReference type="Proteomes" id="UP000198806"/>
    </source>
</evidence>
<evidence type="ECO:0000313" key="2">
    <source>
        <dbReference type="EMBL" id="SFO23084.1"/>
    </source>
</evidence>
<organism evidence="2 3">
    <name type="scientific">Anaerocolumna aminovalerica</name>
    <dbReference type="NCBI Taxonomy" id="1527"/>
    <lineage>
        <taxon>Bacteria</taxon>
        <taxon>Bacillati</taxon>
        <taxon>Bacillota</taxon>
        <taxon>Clostridia</taxon>
        <taxon>Lachnospirales</taxon>
        <taxon>Lachnospiraceae</taxon>
        <taxon>Anaerocolumna</taxon>
    </lineage>
</organism>
<dbReference type="AlphaFoldDB" id="A0A1I5FH65"/>
<dbReference type="Proteomes" id="UP000198806">
    <property type="component" value="Unassembled WGS sequence"/>
</dbReference>
<evidence type="ECO:0000259" key="1">
    <source>
        <dbReference type="Pfam" id="PF09983"/>
    </source>
</evidence>
<reference evidence="2 3" key="1">
    <citation type="submission" date="2016-10" db="EMBL/GenBank/DDBJ databases">
        <authorList>
            <person name="de Groot N.N."/>
        </authorList>
    </citation>
    <scope>NUCLEOTIDE SEQUENCE [LARGE SCALE GENOMIC DNA]</scope>
    <source>
        <strain evidence="2 3">DSM 1283</strain>
    </source>
</reference>
<proteinExistence type="predicted"/>
<feature type="domain" description="Wadjet protein JetD C-terminal" evidence="1">
    <location>
        <begin position="257"/>
        <end position="391"/>
    </location>
</feature>
<sequence length="393" mass="46249">MEKMKLLDFIIEQYERSSKWDNETSGNASFRIEEKHYKIIGKSALIEEAKELENSDLLKIRWVKGYYNIDIEKVEYPLSNMAYFYQISKRKPKYIAVAEQKDMVMKYYLTFKKPWIRSYIESEVLPKLEKGDYEKKPEKMEQLYQCLSGLDRLESPIFKRVFSKRYLNNSKVFEKELQKKIIGIARKYGDFVEDTMDYSMEDSDVLNQLYIEEYSQELNIKGKLRIKVEGSLIDTGCFPYGTVLNSQTIKNAIILDNPQITKILTIENKANFTAEPMEEGTLIIFSHGYFSPLERNFLKELADNLSGQPVTYLHSGDLDFGGICIFRYIKKQIFPQVKPYRMDKDIFNKYKSFGEPIEEVKLEKLKKLEEPMLQELINLIIKTGLVIEQEAYL</sequence>
<dbReference type="EMBL" id="FOWD01000014">
    <property type="protein sequence ID" value="SFO23084.1"/>
    <property type="molecule type" value="Genomic_DNA"/>
</dbReference>
<dbReference type="InterPro" id="IPR024534">
    <property type="entry name" value="JetD_C"/>
</dbReference>
<keyword evidence="3" id="KW-1185">Reference proteome</keyword>
<dbReference type="OrthoDB" id="186173at2"/>
<dbReference type="Pfam" id="PF09983">
    <property type="entry name" value="JetD_C"/>
    <property type="match status" value="1"/>
</dbReference>
<dbReference type="RefSeq" id="WP_091686427.1">
    <property type="nucleotide sequence ID" value="NZ_BAABFM010000048.1"/>
</dbReference>
<name>A0A1I5FH65_9FIRM</name>
<dbReference type="STRING" id="1527.SAMN04489757_11422"/>
<gene>
    <name evidence="2" type="ORF">SAMN04489757_11422</name>
</gene>
<accession>A0A1I5FH65</accession>
<protein>
    <recommendedName>
        <fullName evidence="1">Wadjet protein JetD C-terminal domain-containing protein</fullName>
    </recommendedName>
</protein>